<feature type="region of interest" description="Disordered" evidence="2">
    <location>
        <begin position="671"/>
        <end position="690"/>
    </location>
</feature>
<dbReference type="GO" id="GO:0015074">
    <property type="term" value="P:DNA integration"/>
    <property type="evidence" value="ECO:0007669"/>
    <property type="project" value="InterPro"/>
</dbReference>
<sequence>MKRIEQPSAYFADQPSDESDQYWVDRTYRGQGRNNRFKKRDRNRGPPCDNNSNSSSGNYGRGSKKCFVCHKTGCWSTKHTLDERRNAYQRFKSNHHMKDPSPSAYATFLVDFEGNKPLDATDDDNDLRQYFEASVPFEDAEDEQPGDTFHTSATFFNNAPISGKSLTSQLADQAVFHHITKADPRRQGSDQAATAFLLDQYSAKILQGILPDTGASRFSTAGHQQAVALGQVQPQATIDKEAAGQAKVRFGNGKSIYSSGTITATTPFGPIVFHVVPTNTPFLLCLADTDRLVIRFDNLTNTLHQGNLVVPIVRKWGHPWMLFGPPEPSIAHHHLTDVELRRLHRRLGHPFVQRLHKVLCEAGHNDVEMKALEQLTKHCHQCQLHGGAPSRFRFTLRDNYNFNYEVIVDVMHLDGDPVLDVVDSATAFNAALFLRNISAKTTWGALRLCWIDVYQGPPKWVTADAGRNFVATEFTQEGNAMGVQVKIVPVEAHHSIGKVERYHAVLRRAYSIIRKECPNLPREAALQTAIKTINDTAGPGGIWRAPRRCHRSRGLATTPKAPALAATNVPTSPRRLRGRLRKTPVNGPQQGVSSHAPAFLSTKEQADLILVQQLRTTGIIATPGEPFEESTKREINALIDRGVFEIITYDRFVHKERVFKSRIVNEVKDKTTNKPYKKSPPPRPILNRHHNSTDPSTLAFRFAELNKAGLLAKAKVTLTLDPKLIFKGGIISLASATDTLNQRLQWQMNPLDRGLHFIPLDLASAKLFVFVDGSFANNHDFTSQLGVVIVLANEFSSTKSKRVTRSVLASELYGMVAGADMAYAISTTIAVITNKLDFPTIPTVACTDSYSLYECLVTLGTTQEKWLMIDIMALRQSYERRELFEVQWVNGEDNPADAFTKSAPNKALEKIISTNNATIRMEG</sequence>
<dbReference type="AlphaFoldDB" id="A0A066X5S4"/>
<dbReference type="GO" id="GO:0003723">
    <property type="term" value="F:RNA binding"/>
    <property type="evidence" value="ECO:0007669"/>
    <property type="project" value="UniProtKB-KW"/>
</dbReference>
<dbReference type="SUPFAM" id="SSF53098">
    <property type="entry name" value="Ribonuclease H-like"/>
    <property type="match status" value="1"/>
</dbReference>
<gene>
    <name evidence="4" type="ORF">CSUB01_09654</name>
</gene>
<evidence type="ECO:0000256" key="2">
    <source>
        <dbReference type="SAM" id="MobiDB-lite"/>
    </source>
</evidence>
<evidence type="ECO:0000313" key="5">
    <source>
        <dbReference type="Proteomes" id="UP000027238"/>
    </source>
</evidence>
<dbReference type="eggNOG" id="KOG0017">
    <property type="taxonomic scope" value="Eukaryota"/>
</dbReference>
<dbReference type="OMA" id="VCEFREE"/>
<dbReference type="PROSITE" id="PS50994">
    <property type="entry name" value="INTEGRASE"/>
    <property type="match status" value="1"/>
</dbReference>
<name>A0A066X5S4_COLSU</name>
<dbReference type="Proteomes" id="UP000027238">
    <property type="component" value="Unassembled WGS sequence"/>
</dbReference>
<comment type="caution">
    <text evidence="4">The sequence shown here is derived from an EMBL/GenBank/DDBJ whole genome shotgun (WGS) entry which is preliminary data.</text>
</comment>
<evidence type="ECO:0000259" key="3">
    <source>
        <dbReference type="PROSITE" id="PS50994"/>
    </source>
</evidence>
<dbReference type="Gene3D" id="3.30.420.10">
    <property type="entry name" value="Ribonuclease H-like superfamily/Ribonuclease H"/>
    <property type="match status" value="1"/>
</dbReference>
<accession>A0A066X5S4</accession>
<dbReference type="GO" id="GO:0005634">
    <property type="term" value="C:nucleus"/>
    <property type="evidence" value="ECO:0007669"/>
    <property type="project" value="UniProtKB-ARBA"/>
</dbReference>
<evidence type="ECO:0000313" key="4">
    <source>
        <dbReference type="EMBL" id="KDN61365.1"/>
    </source>
</evidence>
<dbReference type="HOGENOM" id="CLU_002055_0_0_1"/>
<evidence type="ECO:0000256" key="1">
    <source>
        <dbReference type="ARBA" id="ARBA00022884"/>
    </source>
</evidence>
<protein>
    <recommendedName>
        <fullName evidence="3">Integrase catalytic domain-containing protein</fullName>
    </recommendedName>
</protein>
<keyword evidence="5" id="KW-1185">Reference proteome</keyword>
<dbReference type="EMBL" id="JMSE01001419">
    <property type="protein sequence ID" value="KDN61365.1"/>
    <property type="molecule type" value="Genomic_DNA"/>
</dbReference>
<dbReference type="OrthoDB" id="4850545at2759"/>
<feature type="domain" description="Integrase catalytic" evidence="3">
    <location>
        <begin position="385"/>
        <end position="554"/>
    </location>
</feature>
<proteinExistence type="predicted"/>
<dbReference type="InterPro" id="IPR012337">
    <property type="entry name" value="RNaseH-like_sf"/>
</dbReference>
<dbReference type="STRING" id="1173701.A0A066X5S4"/>
<keyword evidence="1" id="KW-0694">RNA-binding</keyword>
<organism evidence="4 5">
    <name type="scientific">Colletotrichum sublineola</name>
    <name type="common">Sorghum anthracnose fungus</name>
    <dbReference type="NCBI Taxonomy" id="1173701"/>
    <lineage>
        <taxon>Eukaryota</taxon>
        <taxon>Fungi</taxon>
        <taxon>Dikarya</taxon>
        <taxon>Ascomycota</taxon>
        <taxon>Pezizomycotina</taxon>
        <taxon>Sordariomycetes</taxon>
        <taxon>Hypocreomycetidae</taxon>
        <taxon>Glomerellales</taxon>
        <taxon>Glomerellaceae</taxon>
        <taxon>Colletotrichum</taxon>
        <taxon>Colletotrichum graminicola species complex</taxon>
    </lineage>
</organism>
<dbReference type="InterPro" id="IPR036397">
    <property type="entry name" value="RNaseH_sf"/>
</dbReference>
<dbReference type="InterPro" id="IPR001584">
    <property type="entry name" value="Integrase_cat-core"/>
</dbReference>
<reference evidence="5" key="1">
    <citation type="journal article" date="2014" name="Genome Announc.">
        <title>Draft genome sequence of Colletotrichum sublineola, a destructive pathogen of cultivated sorghum.</title>
        <authorList>
            <person name="Baroncelli R."/>
            <person name="Sanz-Martin J.M."/>
            <person name="Rech G.E."/>
            <person name="Sukno S.A."/>
            <person name="Thon M.R."/>
        </authorList>
    </citation>
    <scope>NUCLEOTIDE SEQUENCE [LARGE SCALE GENOMIC DNA]</scope>
    <source>
        <strain evidence="5">TX430BB</strain>
    </source>
</reference>
<feature type="region of interest" description="Disordered" evidence="2">
    <location>
        <begin position="1"/>
        <end position="59"/>
    </location>
</feature>